<proteinExistence type="predicted"/>
<feature type="repeat" description="TPR" evidence="6">
    <location>
        <begin position="150"/>
        <end position="183"/>
    </location>
</feature>
<dbReference type="SMART" id="SM00028">
    <property type="entry name" value="TPR"/>
    <property type="match status" value="2"/>
</dbReference>
<dbReference type="GO" id="GO:0005524">
    <property type="term" value="F:ATP binding"/>
    <property type="evidence" value="ECO:0007669"/>
    <property type="project" value="UniProtKB-KW"/>
</dbReference>
<feature type="transmembrane region" description="Helical" evidence="8">
    <location>
        <begin position="340"/>
        <end position="360"/>
    </location>
</feature>
<dbReference type="SUPFAM" id="SSF55874">
    <property type="entry name" value="ATPase domain of HSP90 chaperone/DNA topoisomerase II/histidine kinase"/>
    <property type="match status" value="1"/>
</dbReference>
<evidence type="ECO:0000256" key="3">
    <source>
        <dbReference type="ARBA" id="ARBA00022679"/>
    </source>
</evidence>
<keyword evidence="8" id="KW-0472">Membrane</keyword>
<evidence type="ECO:0000256" key="4">
    <source>
        <dbReference type="ARBA" id="ARBA00022777"/>
    </source>
</evidence>
<keyword evidence="7" id="KW-0175">Coiled coil</keyword>
<feature type="repeat" description="TPR" evidence="6">
    <location>
        <begin position="113"/>
        <end position="146"/>
    </location>
</feature>
<keyword evidence="8" id="KW-1133">Transmembrane helix</keyword>
<dbReference type="Pfam" id="PF02518">
    <property type="entry name" value="HATPase_c"/>
    <property type="match status" value="1"/>
</dbReference>
<protein>
    <recommendedName>
        <fullName evidence="2">histidine kinase</fullName>
        <ecNumber evidence="2">2.7.13.3</ecNumber>
    </recommendedName>
</protein>
<keyword evidence="5" id="KW-0902">Two-component regulatory system</keyword>
<accession>A0A928YPE3</accession>
<dbReference type="SUPFAM" id="SSF48452">
    <property type="entry name" value="TPR-like"/>
    <property type="match status" value="1"/>
</dbReference>
<dbReference type="EMBL" id="PRDK01000001">
    <property type="protein sequence ID" value="MBE8712392.1"/>
    <property type="molecule type" value="Genomic_DNA"/>
</dbReference>
<keyword evidence="3" id="KW-0808">Transferase</keyword>
<evidence type="ECO:0000256" key="8">
    <source>
        <dbReference type="SAM" id="Phobius"/>
    </source>
</evidence>
<dbReference type="InterPro" id="IPR036890">
    <property type="entry name" value="HATPase_C_sf"/>
</dbReference>
<dbReference type="InterPro" id="IPR050482">
    <property type="entry name" value="Sensor_HK_TwoCompSys"/>
</dbReference>
<dbReference type="PANTHER" id="PTHR24421:SF10">
    <property type="entry name" value="NITRATE_NITRITE SENSOR PROTEIN NARQ"/>
    <property type="match status" value="1"/>
</dbReference>
<keyword evidence="4" id="KW-0418">Kinase</keyword>
<evidence type="ECO:0000256" key="5">
    <source>
        <dbReference type="ARBA" id="ARBA00023012"/>
    </source>
</evidence>
<dbReference type="EC" id="2.7.13.3" evidence="2"/>
<reference evidence="10" key="1">
    <citation type="submission" date="2018-02" db="EMBL/GenBank/DDBJ databases">
        <authorList>
            <person name="Vasarhelyi B.M."/>
            <person name="Deshmukh S."/>
            <person name="Balint B."/>
            <person name="Kukolya J."/>
        </authorList>
    </citation>
    <scope>NUCLEOTIDE SEQUENCE</scope>
    <source>
        <strain evidence="10">KB22</strain>
    </source>
</reference>
<feature type="coiled-coil region" evidence="7">
    <location>
        <begin position="312"/>
        <end position="339"/>
    </location>
</feature>
<keyword evidence="10" id="KW-0547">Nucleotide-binding</keyword>
<gene>
    <name evidence="10" type="ORF">C4F49_01685</name>
</gene>
<comment type="catalytic activity">
    <reaction evidence="1">
        <text>ATP + protein L-histidine = ADP + protein N-phospho-L-histidine.</text>
        <dbReference type="EC" id="2.7.13.3"/>
    </reaction>
</comment>
<keyword evidence="8" id="KW-0812">Transmembrane</keyword>
<keyword evidence="6" id="KW-0802">TPR repeat</keyword>
<dbReference type="CDD" id="cd16917">
    <property type="entry name" value="HATPase_UhpB-NarQ-NarX-like"/>
    <property type="match status" value="1"/>
</dbReference>
<evidence type="ECO:0000256" key="6">
    <source>
        <dbReference type="PROSITE-ProRule" id="PRU00339"/>
    </source>
</evidence>
<comment type="caution">
    <text evidence="10">The sequence shown here is derived from an EMBL/GenBank/DDBJ whole genome shotgun (WGS) entry which is preliminary data.</text>
</comment>
<dbReference type="PROSITE" id="PS50005">
    <property type="entry name" value="TPR"/>
    <property type="match status" value="2"/>
</dbReference>
<feature type="domain" description="Histidine kinase/HSP90-like ATPase" evidence="9">
    <location>
        <begin position="477"/>
        <end position="563"/>
    </location>
</feature>
<dbReference type="Pfam" id="PF13424">
    <property type="entry name" value="TPR_12"/>
    <property type="match status" value="1"/>
</dbReference>
<dbReference type="PANTHER" id="PTHR24421">
    <property type="entry name" value="NITRATE/NITRITE SENSOR PROTEIN NARX-RELATED"/>
    <property type="match status" value="1"/>
</dbReference>
<evidence type="ECO:0000256" key="2">
    <source>
        <dbReference type="ARBA" id="ARBA00012438"/>
    </source>
</evidence>
<dbReference type="RefSeq" id="WP_196934727.1">
    <property type="nucleotide sequence ID" value="NZ_MU158698.1"/>
</dbReference>
<dbReference type="GO" id="GO:0004673">
    <property type="term" value="F:protein histidine kinase activity"/>
    <property type="evidence" value="ECO:0007669"/>
    <property type="project" value="UniProtKB-EC"/>
</dbReference>
<evidence type="ECO:0000313" key="10">
    <source>
        <dbReference type="EMBL" id="MBE8712392.1"/>
    </source>
</evidence>
<dbReference type="GO" id="GO:0000160">
    <property type="term" value="P:phosphorelay signal transduction system"/>
    <property type="evidence" value="ECO:0007669"/>
    <property type="project" value="UniProtKB-KW"/>
</dbReference>
<dbReference type="Gene3D" id="3.30.565.10">
    <property type="entry name" value="Histidine kinase-like ATPase, C-terminal domain"/>
    <property type="match status" value="1"/>
</dbReference>
<evidence type="ECO:0000259" key="9">
    <source>
        <dbReference type="Pfam" id="PF02518"/>
    </source>
</evidence>
<dbReference type="Gene3D" id="1.25.40.10">
    <property type="entry name" value="Tetratricopeptide repeat domain"/>
    <property type="match status" value="1"/>
</dbReference>
<organism evidence="10 11">
    <name type="scientific">Sphingobacterium hungaricum</name>
    <dbReference type="NCBI Taxonomy" id="2082723"/>
    <lineage>
        <taxon>Bacteria</taxon>
        <taxon>Pseudomonadati</taxon>
        <taxon>Bacteroidota</taxon>
        <taxon>Sphingobacteriia</taxon>
        <taxon>Sphingobacteriales</taxon>
        <taxon>Sphingobacteriaceae</taxon>
        <taxon>Sphingobacterium</taxon>
    </lineage>
</organism>
<dbReference type="InterPro" id="IPR019734">
    <property type="entry name" value="TPR_rpt"/>
</dbReference>
<dbReference type="Proteomes" id="UP000616201">
    <property type="component" value="Unassembled WGS sequence"/>
</dbReference>
<evidence type="ECO:0000313" key="11">
    <source>
        <dbReference type="Proteomes" id="UP000616201"/>
    </source>
</evidence>
<keyword evidence="11" id="KW-1185">Reference proteome</keyword>
<dbReference type="InterPro" id="IPR011990">
    <property type="entry name" value="TPR-like_helical_dom_sf"/>
</dbReference>
<name>A0A928YPE3_9SPHI</name>
<sequence length="564" mass="64862">MNISNPLILLTSITLLFSCKKQEAKKAMPDGYPYYEKAYVHLDNGKTDSAFLVFNIAKNIFIEAKDSLNTANCLIQMAIIQSDKRDYFGAQETSLEAISYLDQKKPEHFVYLSSNYNNLGITTYQLNEYDRALEFYNLALKYSLDSANNAVYLNNIGKTYHDKKEYQKAIAVFEKAIHSTSIKDVELARALTNMANSRRRLFKNYNPLPSFLEALHIRESAKDYWGMNSSYAHLSDYYSTVRTDSALYYANQMLQVSTRVKSADDQILSLSKLIRLSSPDSSKFYFEKYKSLEDSVQFARSSAKNQFAVIRYEVEKNKAENLELQKDNAEKDYRVSRQKILTTSIFLLSVLLVFGAIFWYKKRKQRLELETDAQIKANRLKTSRKVHDVVANGIYRVMAEIENKDEIDRESVLDQLEEVYEKSRDISYETEDHVLIEEDFSTKISNLLTSFATEDLIVLTAGSSPELWKDVDQKIKNELTHVLQELMVNMRKHSQASEVIVRFEKSSESLSIYYSDNGVGFANDSVKGNGLANTENRIENLFGEIIFATERESGFKVTIFIPFS</sequence>
<dbReference type="AlphaFoldDB" id="A0A928YPE3"/>
<evidence type="ECO:0000256" key="1">
    <source>
        <dbReference type="ARBA" id="ARBA00000085"/>
    </source>
</evidence>
<keyword evidence="10" id="KW-0067">ATP-binding</keyword>
<evidence type="ECO:0000256" key="7">
    <source>
        <dbReference type="SAM" id="Coils"/>
    </source>
</evidence>
<dbReference type="InterPro" id="IPR003594">
    <property type="entry name" value="HATPase_dom"/>
</dbReference>